<comment type="caution">
    <text evidence="2">The sequence shown here is derived from an EMBL/GenBank/DDBJ whole genome shotgun (WGS) entry which is preliminary data.</text>
</comment>
<evidence type="ECO:0000256" key="1">
    <source>
        <dbReference type="SAM" id="Phobius"/>
    </source>
</evidence>
<proteinExistence type="predicted"/>
<feature type="transmembrane region" description="Helical" evidence="1">
    <location>
        <begin position="64"/>
        <end position="83"/>
    </location>
</feature>
<keyword evidence="1" id="KW-0812">Transmembrane</keyword>
<dbReference type="EMBL" id="RBID01000011">
    <property type="protein sequence ID" value="RKQ61210.1"/>
    <property type="molecule type" value="Genomic_DNA"/>
</dbReference>
<evidence type="ECO:0000313" key="3">
    <source>
        <dbReference type="Proteomes" id="UP000279384"/>
    </source>
</evidence>
<sequence length="198" mass="22058">MGVIDFVFGKRSGPSEAPDGSYLEVRVFTRRQRLLKSLLAVAMTLPVAIFLPGAWMSGGGGTPLFYFMLAYTCIGLLATIRYWRTSSTLVPSDEWKQKEQLEEQESSRKSEEFWGRWYMRYAIAIAAFAIAGYMLDENPEKWWVPAFFGIIGAIKAYELVILAVVIAAIVLAIKLIIALPVSLAVILGALIIAFAVRR</sequence>
<feature type="transmembrane region" description="Helical" evidence="1">
    <location>
        <begin position="38"/>
        <end position="58"/>
    </location>
</feature>
<protein>
    <submittedName>
        <fullName evidence="2">Uncharacterized protein</fullName>
    </submittedName>
</protein>
<dbReference type="Proteomes" id="UP000279384">
    <property type="component" value="Unassembled WGS sequence"/>
</dbReference>
<organism evidence="2 3">
    <name type="scientific">Vogesella indigofera</name>
    <name type="common">Pseudomonas indigofera</name>
    <dbReference type="NCBI Taxonomy" id="45465"/>
    <lineage>
        <taxon>Bacteria</taxon>
        <taxon>Pseudomonadati</taxon>
        <taxon>Pseudomonadota</taxon>
        <taxon>Betaproteobacteria</taxon>
        <taxon>Neisseriales</taxon>
        <taxon>Chromobacteriaceae</taxon>
        <taxon>Vogesella</taxon>
    </lineage>
</organism>
<dbReference type="AlphaFoldDB" id="A0A495BIN3"/>
<evidence type="ECO:0000313" key="2">
    <source>
        <dbReference type="EMBL" id="RKQ61210.1"/>
    </source>
</evidence>
<feature type="transmembrane region" description="Helical" evidence="1">
    <location>
        <begin position="177"/>
        <end position="196"/>
    </location>
</feature>
<keyword evidence="1" id="KW-0472">Membrane</keyword>
<dbReference type="RefSeq" id="WP_147424440.1">
    <property type="nucleotide sequence ID" value="NZ_RBID01000011.1"/>
</dbReference>
<keyword evidence="1" id="KW-1133">Transmembrane helix</keyword>
<name>A0A495BIN3_VOGIN</name>
<accession>A0A495BIN3</accession>
<gene>
    <name evidence="2" type="ORF">C8E02_0977</name>
</gene>
<reference evidence="2 3" key="1">
    <citation type="submission" date="2018-10" db="EMBL/GenBank/DDBJ databases">
        <title>Genomic Encyclopedia of Type Strains, Phase IV (KMG-IV): sequencing the most valuable type-strain genomes for metagenomic binning, comparative biology and taxonomic classification.</title>
        <authorList>
            <person name="Goeker M."/>
        </authorList>
    </citation>
    <scope>NUCLEOTIDE SEQUENCE [LARGE SCALE GENOMIC DNA]</scope>
    <source>
        <strain evidence="2 3">DSM 3303</strain>
    </source>
</reference>
<feature type="transmembrane region" description="Helical" evidence="1">
    <location>
        <begin position="117"/>
        <end position="135"/>
    </location>
</feature>
<feature type="transmembrane region" description="Helical" evidence="1">
    <location>
        <begin position="147"/>
        <end position="170"/>
    </location>
</feature>